<dbReference type="InterPro" id="IPR000182">
    <property type="entry name" value="GNAT_dom"/>
</dbReference>
<evidence type="ECO:0000313" key="4">
    <source>
        <dbReference type="Proteomes" id="UP001434337"/>
    </source>
</evidence>
<dbReference type="GO" id="GO:0016746">
    <property type="term" value="F:acyltransferase activity"/>
    <property type="evidence" value="ECO:0007669"/>
    <property type="project" value="UniProtKB-KW"/>
</dbReference>
<dbReference type="PANTHER" id="PTHR43072">
    <property type="entry name" value="N-ACETYLTRANSFERASE"/>
    <property type="match status" value="1"/>
</dbReference>
<name>A0ABZ3C671_9ACTN</name>
<dbReference type="SUPFAM" id="SSF55729">
    <property type="entry name" value="Acyl-CoA N-acyltransferases (Nat)"/>
    <property type="match status" value="1"/>
</dbReference>
<dbReference type="CDD" id="cd04301">
    <property type="entry name" value="NAT_SF"/>
    <property type="match status" value="1"/>
</dbReference>
<feature type="domain" description="N-acetyltransferase" evidence="2">
    <location>
        <begin position="20"/>
        <end position="177"/>
    </location>
</feature>
<organism evidence="3 4">
    <name type="scientific">Propioniciclava soli</name>
    <dbReference type="NCBI Taxonomy" id="2775081"/>
    <lineage>
        <taxon>Bacteria</taxon>
        <taxon>Bacillati</taxon>
        <taxon>Actinomycetota</taxon>
        <taxon>Actinomycetes</taxon>
        <taxon>Propionibacteriales</taxon>
        <taxon>Propionibacteriaceae</taxon>
        <taxon>Propioniciclava</taxon>
    </lineage>
</organism>
<dbReference type="Proteomes" id="UP001434337">
    <property type="component" value="Chromosome"/>
</dbReference>
<proteinExistence type="predicted"/>
<evidence type="ECO:0000259" key="2">
    <source>
        <dbReference type="PROSITE" id="PS51186"/>
    </source>
</evidence>
<keyword evidence="3" id="KW-0808">Transferase</keyword>
<dbReference type="Gene3D" id="3.40.630.30">
    <property type="match status" value="1"/>
</dbReference>
<keyword evidence="4" id="KW-1185">Reference proteome</keyword>
<dbReference type="EC" id="2.3.1.-" evidence="3"/>
<evidence type="ECO:0000256" key="1">
    <source>
        <dbReference type="SAM" id="MobiDB-lite"/>
    </source>
</evidence>
<dbReference type="Pfam" id="PF00583">
    <property type="entry name" value="Acetyltransf_1"/>
    <property type="match status" value="1"/>
</dbReference>
<protein>
    <submittedName>
        <fullName evidence="3">GNAT family N-acetyltransferase</fullName>
        <ecNumber evidence="3">2.3.1.-</ecNumber>
    </submittedName>
</protein>
<keyword evidence="3" id="KW-0012">Acyltransferase</keyword>
<dbReference type="RefSeq" id="WP_232548505.1">
    <property type="nucleotide sequence ID" value="NZ_CP115965.1"/>
</dbReference>
<reference evidence="3 4" key="1">
    <citation type="journal article" date="2023" name="Environ Microbiome">
        <title>A coral-associated actinobacterium mitigates coral bleaching under heat stress.</title>
        <authorList>
            <person name="Li J."/>
            <person name="Zou Y."/>
            <person name="Li Q."/>
            <person name="Zhang J."/>
            <person name="Bourne D.G."/>
            <person name="Lyu Y."/>
            <person name="Liu C."/>
            <person name="Zhang S."/>
        </authorList>
    </citation>
    <scope>NUCLEOTIDE SEQUENCE [LARGE SCALE GENOMIC DNA]</scope>
    <source>
        <strain evidence="3 4">SCSIO 13291</strain>
    </source>
</reference>
<accession>A0ABZ3C671</accession>
<gene>
    <name evidence="3" type="ORF">PCC79_12795</name>
</gene>
<dbReference type="PROSITE" id="PS51186">
    <property type="entry name" value="GNAT"/>
    <property type="match status" value="1"/>
</dbReference>
<evidence type="ECO:0000313" key="3">
    <source>
        <dbReference type="EMBL" id="WZW97767.1"/>
    </source>
</evidence>
<sequence length="202" mass="21704">MQSLFASYEPQQHGVPLDGVVVREGTPADAEPTGRLAAEREGDTPARWADRHAHKLADGDHRLLVAEAAGEIVGHGWVSYLRPTEGGGRGAPDGWYLSGMVVAPGARRRGVGRLLTRARVASVLEHDDAVYYVVSASNRASRDLHAELGFTEVSDDFVLPGVVFGADDGILCRLTRDAFARDAEVVDLAEHRARRSADDPTG</sequence>
<feature type="region of interest" description="Disordered" evidence="1">
    <location>
        <begin position="25"/>
        <end position="45"/>
    </location>
</feature>
<dbReference type="EMBL" id="CP115965">
    <property type="protein sequence ID" value="WZW97767.1"/>
    <property type="molecule type" value="Genomic_DNA"/>
</dbReference>
<dbReference type="InterPro" id="IPR016181">
    <property type="entry name" value="Acyl_CoA_acyltransferase"/>
</dbReference>